<evidence type="ECO:0000313" key="1">
    <source>
        <dbReference type="EMBL" id="CDW49598.1"/>
    </source>
</evidence>
<accession>A0A0K2VGM0</accession>
<dbReference type="EMBL" id="HACA01032237">
    <property type="protein sequence ID" value="CDW49598.1"/>
    <property type="molecule type" value="Transcribed_RNA"/>
</dbReference>
<sequence length="56" mass="6436">MTQHLSRENVLILQVLVESQVMYKSLNILYKSLNIFIESSDAIQAHFKSIIIIQSS</sequence>
<reference evidence="1" key="1">
    <citation type="submission" date="2014-05" db="EMBL/GenBank/DDBJ databases">
        <authorList>
            <person name="Chronopoulou M."/>
        </authorList>
    </citation>
    <scope>NUCLEOTIDE SEQUENCE</scope>
    <source>
        <tissue evidence="1">Whole organism</tissue>
    </source>
</reference>
<proteinExistence type="predicted"/>
<dbReference type="AlphaFoldDB" id="A0A0K2VGM0"/>
<organism evidence="1">
    <name type="scientific">Lepeophtheirus salmonis</name>
    <name type="common">Salmon louse</name>
    <name type="synonym">Caligus salmonis</name>
    <dbReference type="NCBI Taxonomy" id="72036"/>
    <lineage>
        <taxon>Eukaryota</taxon>
        <taxon>Metazoa</taxon>
        <taxon>Ecdysozoa</taxon>
        <taxon>Arthropoda</taxon>
        <taxon>Crustacea</taxon>
        <taxon>Multicrustacea</taxon>
        <taxon>Hexanauplia</taxon>
        <taxon>Copepoda</taxon>
        <taxon>Siphonostomatoida</taxon>
        <taxon>Caligidae</taxon>
        <taxon>Lepeophtheirus</taxon>
    </lineage>
</organism>
<name>A0A0K2VGM0_LEPSM</name>
<protein>
    <submittedName>
        <fullName evidence="1">Uncharacterized protein</fullName>
    </submittedName>
</protein>